<dbReference type="SMART" id="SM00823">
    <property type="entry name" value="PKS_PP"/>
    <property type="match status" value="3"/>
</dbReference>
<dbReference type="NCBIfam" id="TIGR01733">
    <property type="entry name" value="AA-adenyl-dom"/>
    <property type="match status" value="3"/>
</dbReference>
<dbReference type="Gene3D" id="3.40.50.12780">
    <property type="entry name" value="N-terminal domain of ligase-like"/>
    <property type="match status" value="1"/>
</dbReference>
<comment type="cofactor">
    <cofactor evidence="1">
        <name>pantetheine 4'-phosphate</name>
        <dbReference type="ChEBI" id="CHEBI:47942"/>
    </cofactor>
</comment>
<dbReference type="Pfam" id="PF00501">
    <property type="entry name" value="AMP-binding"/>
    <property type="match status" value="3"/>
</dbReference>
<reference evidence="11" key="1">
    <citation type="submission" date="2024-05" db="EMBL/GenBank/DDBJ databases">
        <title>Draft genome assemblies of 36 bacteria isolated from hibernating arctic ground squirrels.</title>
        <authorList>
            <person name="McKee H."/>
            <person name="Mullen L."/>
            <person name="Drown D.M."/>
            <person name="Duddleston K.N."/>
        </authorList>
    </citation>
    <scope>NUCLEOTIDE SEQUENCE</scope>
    <source>
        <strain evidence="11">AN1007</strain>
    </source>
</reference>
<protein>
    <submittedName>
        <fullName evidence="11">Amino acid adenylation domain-containing protein</fullName>
    </submittedName>
</protein>
<dbReference type="PROSITE" id="PS50075">
    <property type="entry name" value="CARRIER"/>
    <property type="match status" value="3"/>
</dbReference>
<dbReference type="InterPro" id="IPR045851">
    <property type="entry name" value="AMP-bd_C_sf"/>
</dbReference>
<keyword evidence="4" id="KW-0597">Phosphoprotein</keyword>
<keyword evidence="3" id="KW-0596">Phosphopantetheine</keyword>
<evidence type="ECO:0000256" key="6">
    <source>
        <dbReference type="ARBA" id="ARBA00022737"/>
    </source>
</evidence>
<dbReference type="RefSeq" id="WP_366295646.1">
    <property type="nucleotide sequence ID" value="NZ_CP159992.1"/>
</dbReference>
<dbReference type="InterPro" id="IPR000873">
    <property type="entry name" value="AMP-dep_synth/lig_dom"/>
</dbReference>
<keyword evidence="7" id="KW-0045">Antibiotic biosynthesis</keyword>
<keyword evidence="6" id="KW-0677">Repeat</keyword>
<dbReference type="FunFam" id="3.40.50.980:FF:000001">
    <property type="entry name" value="Non-ribosomal peptide synthetase"/>
    <property type="match status" value="3"/>
</dbReference>
<evidence type="ECO:0000256" key="1">
    <source>
        <dbReference type="ARBA" id="ARBA00001957"/>
    </source>
</evidence>
<dbReference type="NCBIfam" id="NF003417">
    <property type="entry name" value="PRK04813.1"/>
    <property type="match status" value="3"/>
</dbReference>
<organism evidence="11">
    <name type="scientific">Paenibacillus sp. AN1007</name>
    <dbReference type="NCBI Taxonomy" id="3151385"/>
    <lineage>
        <taxon>Bacteria</taxon>
        <taxon>Bacillati</taxon>
        <taxon>Bacillota</taxon>
        <taxon>Bacilli</taxon>
        <taxon>Bacillales</taxon>
        <taxon>Paenibacillaceae</taxon>
        <taxon>Paenibacillus</taxon>
    </lineage>
</organism>
<dbReference type="InterPro" id="IPR023213">
    <property type="entry name" value="CAT-like_dom_sf"/>
</dbReference>
<dbReference type="Gene3D" id="3.40.50.980">
    <property type="match status" value="4"/>
</dbReference>
<dbReference type="InterPro" id="IPR001242">
    <property type="entry name" value="Condensation_dom"/>
</dbReference>
<evidence type="ECO:0000256" key="3">
    <source>
        <dbReference type="ARBA" id="ARBA00022450"/>
    </source>
</evidence>
<comment type="similarity">
    <text evidence="2">Belongs to the ATP-dependent AMP-binding enzyme family.</text>
</comment>
<sequence length="2980" mass="337483">MTKQLYSEKVLLASGLHGQKETLIGLVSEELPKPVVPYDRIPERMSDREHSSTLLHTVKKEVPAAIARELIRISNGSDTNLQALALACASVLTYKYVGADYFLLGVPASVIPVQISSNLSFKELLLVTRKRLNEAQAYLQYPLEVLADELSLAWEGTDNPFFDIAVMVASSHDVLWMNDIGTAFTFSLDIEVDLVQLTLYYDAERYNQSSAERLLTHFLLILGKSLSDPEQPIGSISIMRDEEIVQLQQELTTELIDEGDMLLHEMFARKAIDIPDHTALIYGECKLSYGELKKRADCIGRELLMAGAGIGTIAAIRLERSFDMVAGILAILSIGGTYLPIEPSLPEARYHYILEDSSASILLTSQNLENINHPLVKTVIFVENITENSQVDADDGEPDIRPIKQTLNNPAYIIYTSGTTGNPKGTVIQHKQITCLLRHTLPMFEFNSDDRWTLFHSFSFDFSVWEMFGALVTGGTLVIVAEHTAKDTTSFARLLIEEAVTVLNQTPSAFYQLIREESISAWDPRYIIFGGEALMPSKIKDWAQQHVSVELVNMYGITETTIHATFKRLEEKDFRSSLSNIGVLLPHLQGMIVDRDGHPVPSGVPGELWIAGQGVAQGYHRKEKLTQERFMFHPLMETTRFYRTGDLVRRMENGDLEYLGRMDQQVKIRGYRIEIGEIMEKLLLHDSVIDAAITTEIDDMGRTELAAYIIARNVITNEEIRSFLEARLPIYMVPAHIYETNSMPLTINGKLDYRKLQSERKKLAARTTKISPRNEMEQVIFDIWKKHVPQKADFGVDDSLFYIGGHSLIASLIINEVNQYYGCTLSIRSIFEHPTIASLCEEIKERMDHTFTNIPEIGNKQHYECSSAQERIYFLSQAAGEESTLYNMPAMLEIKGPLEEEKLQSAFKKLVSRHAVLRTCLEVREGHPVMRIVPDHEFTLNTNFAITSLDEMSLGGFIKSFVRPFKLNNVPLYRVELLCIAELHYYLLFDMHHIIGDGTTLEILLSDLLSLYEEKTLDPISVGYKDYAAWQKRGLGNKEMLTHEAYWLEQFGGDIPILSLPLDSPKKNTDDWQGSVLKSTCDPDIVPAITAFAQNKQTTLFTVLLAAFNVLLHKYSGQNDIVVGTPVEGREHPDVKKVAGVFVNTLALRNKPSGQMTFDQFLKEVHQTLISALEHQSYPFEKLVSETKTERGINHNPLFDTWFSLQISPDIPKIGPLHIQAKAISPNLAKFDLSLYAVMHNERSLDLVWEYRANLFREETIQRLSEHFIQLLRLITDDPSVPLQEISWMSDAERTKLLRKWNNTKSAYHASGGIHQWFEKWSNILGEHTALVTSEERLTYDELNKKSNHMAHLLRSYGVNRNTLVGIVIRRNPNLLIAIMAVLKAGGAYLPIDPSFPGERIQHMLKNSGAKLVLTDLSKEDHITSAWQYDGEILRLQDEWAKQPASFANPQSVNDPDDMAYILYTSGSTGSPKGVVITHDNLFNFIHAMGERLDCPAGAGVLALTTVSFDIFFVEMLLPLFNGMNVLLADEAMQQDPEWLGKFVQNTPVHTLQLTPSRLGMLLKHEAGVQLLSQSKQILVGGEHLSLVLLAELQAVTQAKIFNMYGPTETTIWSTVQELTLSTRNDIGKPVANTQVYVLDSLGKPVPTGVPGELYIGGRGVSRGYHRNAALTEERFVPNIFTGDGRMYKTGDLVRWLENGNLMYMGRLDHQVKIRGYRIDTEEVQEAIMSYEGVAEAAVLTEPSQEHGEILVGYYTARDFCAPREVRKHLSKFLPPYMVPGRLIHVSSFPLTPNGKLDRKRLSTTHAIEYREEEAHQLVKPSTELEQQIASIWEKVLGLSAPPSISQSFFEIGGNSLQASSILLIMNDRLGTNISLREFFIEPTVRALSALVETKGLAKVLTIPVTEGTEYYPLSPAQRRMYFLYQLEGEGQGVSYNMPLMVRVRGSLDPVRMKLALEKLVKRHSSLRTYFEILDGKPVQKIQPTAEIPVCYREIQSDKELPEVAAQFIQPFTLEQAPLARVCLVRIGQNDSQFMMDMHHIVADGISTDIIIRDFLALYEEKQLVPAPRVDYKDYSVWQIHQIEAGAYQDAESFWLKLLDGELPLLNLPIDRTRPAVKGYDGDTVRTSLLPSLREKLIQVAANKGVTLNTLLLTAYYTLLHRLTNQEDVIVGSPFANRQQADVQEMIGMFVNTVALRSYPSAEKTIREYVGEVSELLLAAQEQQMIPFENLIERLNLPRDMSRNPLFDTMFSYQNKQQQLPVTTELKLEPYLYSFPISKFDLSLNILDTSEEMILELEYSKELFEAETIQRYLGYYVRILEACTVDLDQKLGEIEILSKVEEAKLLYKNHQLLLIDELDFYTLFEQTVYRNSERPALFYGGQQLSYAELERRVSILASELHGKGVRVGSRVGILLERSMEGIISILAALKTGAAYIPIDPSYPAERIWYMLENSNAKWIICHGHPEQDLPTSIRTIAIERMDWSTVPTPFEKPRIDGNSLMYIIYTSGSTGRPKGVMIGHRQFVNMCSIWKEEYQLHEPGFSLLQLASISFDVFTGDMGRTLLHGGKLVISTEEEKYDFHRLHRLLVDHKVTLFESTAALIVPFMKFICELEMAIPHLKLLIIGSDVCKVQDFKQLHDRFGNNFRIVNSYGVTEAAVDSSYYEWKPGTQFPETTVPIGKPLPNVYFYVLDRLGKLVPTGVAGELYIGGVGVGLGYCGQPKLTEERFLPDPFNSGEKVYRTGDMARWLKDGNIEFLGREDEQVKIRGLRIETGEVESVLRRHPLIQEVVVVARKEESRDALLYAYFTSETELDYRELQLLLAASLPDFMIPTRWMRLETLPISHNGKIDIKALPLPQVPASYLGNRPNLPSTDLEKQLASIWMTVLDCSEVGVDDNFFDLGGNSMSILEMNTKIRKKLSLDFNVATLFRYPTIRTFIAQLNAAPSSVQTEINAMEQKKEESIRIKDANERKKEMLNRRRNR</sequence>
<dbReference type="SUPFAM" id="SSF56801">
    <property type="entry name" value="Acetyl-CoA synthetase-like"/>
    <property type="match status" value="3"/>
</dbReference>
<keyword evidence="8" id="KW-0511">Multifunctional enzyme</keyword>
<dbReference type="Gene3D" id="2.30.38.10">
    <property type="entry name" value="Luciferase, Domain 3"/>
    <property type="match status" value="2"/>
</dbReference>
<dbReference type="FunFam" id="3.40.50.12780:FF:000012">
    <property type="entry name" value="Non-ribosomal peptide synthetase"/>
    <property type="match status" value="1"/>
</dbReference>
<name>A0AAU8NKP5_9BACL</name>
<dbReference type="InterPro" id="IPR042099">
    <property type="entry name" value="ANL_N_sf"/>
</dbReference>
<dbReference type="Pfam" id="PF00668">
    <property type="entry name" value="Condensation"/>
    <property type="match status" value="2"/>
</dbReference>
<evidence type="ECO:0000256" key="7">
    <source>
        <dbReference type="ARBA" id="ARBA00023194"/>
    </source>
</evidence>
<dbReference type="InterPro" id="IPR009081">
    <property type="entry name" value="PP-bd_ACP"/>
</dbReference>
<evidence type="ECO:0000313" key="11">
    <source>
        <dbReference type="EMBL" id="XCP97093.1"/>
    </source>
</evidence>
<dbReference type="CDD" id="cd19531">
    <property type="entry name" value="LCL_NRPS-like"/>
    <property type="match status" value="2"/>
</dbReference>
<dbReference type="Pfam" id="PF00550">
    <property type="entry name" value="PP-binding"/>
    <property type="match status" value="3"/>
</dbReference>
<dbReference type="GO" id="GO:0043041">
    <property type="term" value="P:amino acid activation for nonribosomal peptide biosynthetic process"/>
    <property type="evidence" value="ECO:0007669"/>
    <property type="project" value="TreeGrafter"/>
</dbReference>
<dbReference type="FunFam" id="3.40.50.980:FF:000002">
    <property type="entry name" value="Enterobactin synthetase component F"/>
    <property type="match status" value="1"/>
</dbReference>
<dbReference type="GO" id="GO:0017000">
    <property type="term" value="P:antibiotic biosynthetic process"/>
    <property type="evidence" value="ECO:0007669"/>
    <property type="project" value="UniProtKB-KW"/>
</dbReference>
<evidence type="ECO:0000256" key="5">
    <source>
        <dbReference type="ARBA" id="ARBA00022598"/>
    </source>
</evidence>
<dbReference type="CDD" id="cd17643">
    <property type="entry name" value="A_NRPS_Cytc1-like"/>
    <property type="match status" value="1"/>
</dbReference>
<evidence type="ECO:0000256" key="2">
    <source>
        <dbReference type="ARBA" id="ARBA00006432"/>
    </source>
</evidence>
<dbReference type="Gene3D" id="1.10.1200.10">
    <property type="entry name" value="ACP-like"/>
    <property type="match status" value="3"/>
</dbReference>
<dbReference type="SUPFAM" id="SSF47336">
    <property type="entry name" value="ACP-like"/>
    <property type="match status" value="3"/>
</dbReference>
<dbReference type="EMBL" id="CP159992">
    <property type="protein sequence ID" value="XCP97093.1"/>
    <property type="molecule type" value="Genomic_DNA"/>
</dbReference>
<dbReference type="GO" id="GO:0044550">
    <property type="term" value="P:secondary metabolite biosynthetic process"/>
    <property type="evidence" value="ECO:0007669"/>
    <property type="project" value="TreeGrafter"/>
</dbReference>
<dbReference type="InterPro" id="IPR020845">
    <property type="entry name" value="AMP-binding_CS"/>
</dbReference>
<dbReference type="InterPro" id="IPR010071">
    <property type="entry name" value="AA_adenyl_dom"/>
</dbReference>
<dbReference type="SUPFAM" id="SSF52777">
    <property type="entry name" value="CoA-dependent acyltransferases"/>
    <property type="match status" value="5"/>
</dbReference>
<evidence type="ECO:0000256" key="8">
    <source>
        <dbReference type="ARBA" id="ARBA00023268"/>
    </source>
</evidence>
<dbReference type="Gene3D" id="3.30.559.30">
    <property type="entry name" value="Nonribosomal peptide synthetase, condensation domain"/>
    <property type="match status" value="3"/>
</dbReference>
<dbReference type="Gene3D" id="3.30.559.10">
    <property type="entry name" value="Chloramphenicol acetyltransferase-like domain"/>
    <property type="match status" value="2"/>
</dbReference>
<feature type="domain" description="Carrier" evidence="10">
    <location>
        <begin position="771"/>
        <end position="847"/>
    </location>
</feature>
<dbReference type="PANTHER" id="PTHR45527:SF1">
    <property type="entry name" value="FATTY ACID SYNTHASE"/>
    <property type="match status" value="1"/>
</dbReference>
<evidence type="ECO:0000256" key="4">
    <source>
        <dbReference type="ARBA" id="ARBA00022553"/>
    </source>
</evidence>
<evidence type="ECO:0000259" key="10">
    <source>
        <dbReference type="PROSITE" id="PS50075"/>
    </source>
</evidence>
<accession>A0AAU8NKP5</accession>
<dbReference type="FunFam" id="2.30.38.10:FF:000001">
    <property type="entry name" value="Non-ribosomal peptide synthetase PvdI"/>
    <property type="match status" value="2"/>
</dbReference>
<feature type="domain" description="Carrier" evidence="10">
    <location>
        <begin position="1820"/>
        <end position="1896"/>
    </location>
</feature>
<dbReference type="GO" id="GO:0008610">
    <property type="term" value="P:lipid biosynthetic process"/>
    <property type="evidence" value="ECO:0007669"/>
    <property type="project" value="UniProtKB-ARBA"/>
</dbReference>
<dbReference type="GO" id="GO:0005737">
    <property type="term" value="C:cytoplasm"/>
    <property type="evidence" value="ECO:0007669"/>
    <property type="project" value="TreeGrafter"/>
</dbReference>
<gene>
    <name evidence="11" type="ORF">ABXS70_10500</name>
</gene>
<dbReference type="InterPro" id="IPR020806">
    <property type="entry name" value="PKS_PP-bd"/>
</dbReference>
<dbReference type="Gene3D" id="3.30.300.30">
    <property type="match status" value="3"/>
</dbReference>
<dbReference type="CDD" id="cd05930">
    <property type="entry name" value="A_NRPS"/>
    <property type="match status" value="1"/>
</dbReference>
<dbReference type="GO" id="GO:0016874">
    <property type="term" value="F:ligase activity"/>
    <property type="evidence" value="ECO:0007669"/>
    <property type="project" value="UniProtKB-KW"/>
</dbReference>
<keyword evidence="5" id="KW-0436">Ligase</keyword>
<dbReference type="InterPro" id="IPR025110">
    <property type="entry name" value="AMP-bd_C"/>
</dbReference>
<dbReference type="GO" id="GO:0031177">
    <property type="term" value="F:phosphopantetheine binding"/>
    <property type="evidence" value="ECO:0007669"/>
    <property type="project" value="InterPro"/>
</dbReference>
<dbReference type="InterPro" id="IPR036736">
    <property type="entry name" value="ACP-like_sf"/>
</dbReference>
<evidence type="ECO:0000256" key="9">
    <source>
        <dbReference type="SAM" id="MobiDB-lite"/>
    </source>
</evidence>
<dbReference type="Pfam" id="PF13193">
    <property type="entry name" value="AMP-binding_C"/>
    <property type="match status" value="2"/>
</dbReference>
<feature type="region of interest" description="Disordered" evidence="9">
    <location>
        <begin position="2956"/>
        <end position="2980"/>
    </location>
</feature>
<dbReference type="PANTHER" id="PTHR45527">
    <property type="entry name" value="NONRIBOSOMAL PEPTIDE SYNTHETASE"/>
    <property type="match status" value="1"/>
</dbReference>
<dbReference type="PROSITE" id="PS00455">
    <property type="entry name" value="AMP_BINDING"/>
    <property type="match status" value="3"/>
</dbReference>
<proteinExistence type="inferred from homology"/>
<feature type="domain" description="Carrier" evidence="10">
    <location>
        <begin position="2868"/>
        <end position="2943"/>
    </location>
</feature>